<feature type="transmembrane region" description="Helical" evidence="1">
    <location>
        <begin position="313"/>
        <end position="333"/>
    </location>
</feature>
<dbReference type="Proteomes" id="UP000246278">
    <property type="component" value="Unassembled WGS sequence"/>
</dbReference>
<feature type="transmembrane region" description="Helical" evidence="1">
    <location>
        <begin position="136"/>
        <end position="155"/>
    </location>
</feature>
<evidence type="ECO:0000259" key="2">
    <source>
        <dbReference type="Pfam" id="PF20604"/>
    </source>
</evidence>
<feature type="transmembrane region" description="Helical" evidence="1">
    <location>
        <begin position="167"/>
        <end position="187"/>
    </location>
</feature>
<dbReference type="RefSeq" id="WP_110023707.1">
    <property type="nucleotide sequence ID" value="NZ_PDNZ01000006.1"/>
</dbReference>
<evidence type="ECO:0000256" key="1">
    <source>
        <dbReference type="SAM" id="Phobius"/>
    </source>
</evidence>
<accession>A0A317T4L8</accession>
<gene>
    <name evidence="3" type="ORF">CR164_09260</name>
</gene>
<dbReference type="InterPro" id="IPR046477">
    <property type="entry name" value="DUF6798"/>
</dbReference>
<feature type="transmembrane region" description="Helical" evidence="1">
    <location>
        <begin position="207"/>
        <end position="226"/>
    </location>
</feature>
<keyword evidence="1" id="KW-1133">Transmembrane helix</keyword>
<keyword evidence="1" id="KW-0812">Transmembrane</keyword>
<organism evidence="3 4">
    <name type="scientific">Prosthecochloris marina</name>
    <dbReference type="NCBI Taxonomy" id="2017681"/>
    <lineage>
        <taxon>Bacteria</taxon>
        <taxon>Pseudomonadati</taxon>
        <taxon>Chlorobiota</taxon>
        <taxon>Chlorobiia</taxon>
        <taxon>Chlorobiales</taxon>
        <taxon>Chlorobiaceae</taxon>
        <taxon>Prosthecochloris</taxon>
    </lineage>
</organism>
<name>A0A317T4L8_9CHLB</name>
<dbReference type="AlphaFoldDB" id="A0A317T4L8"/>
<feature type="transmembrane region" description="Helical" evidence="1">
    <location>
        <begin position="281"/>
        <end position="301"/>
    </location>
</feature>
<keyword evidence="1" id="KW-0472">Membrane</keyword>
<dbReference type="Pfam" id="PF20604">
    <property type="entry name" value="DUF6798"/>
    <property type="match status" value="1"/>
</dbReference>
<feature type="transmembrane region" description="Helical" evidence="1">
    <location>
        <begin position="107"/>
        <end position="124"/>
    </location>
</feature>
<dbReference type="OrthoDB" id="258302at2"/>
<evidence type="ECO:0000313" key="4">
    <source>
        <dbReference type="Proteomes" id="UP000246278"/>
    </source>
</evidence>
<dbReference type="EMBL" id="PDNZ01000006">
    <property type="protein sequence ID" value="PWW81588.1"/>
    <property type="molecule type" value="Genomic_DNA"/>
</dbReference>
<sequence length="506" mass="57490">MKSFKVSQLQELRWILPGLFFAVYHQKEPLYTKNQNTKFLHGAGDAGYGFLENDWMAGTLDPLPLFTALIKFLYLSNAIEITYIFFGVLLLIYFYSLGKIAQNLFPELRKTAPMIIYLGLFFFIHKANPSGLADQYLLGKYFQPCVFGVFLLLSIERFLNNHAKTASILLALSAAFHPTYLPTALIVQTNYTILTLIKEKQGVQKAIAPLALFALFSAPLVIRYIILFSPTTEVLYAQAMDILANQRIPHHTDIRLWLESESFQQLGVMLLSILLIRKSRLFPILSSLYLIIVLSGFYLYFFPNATLAFSTPWRSSVFLAPLSIAILAGWLGQTCSPFFEHHKKALPIVTVIIGTLVTLLTIRQIQKQVNAFERYDNGKEMNVIDYAARHASSEDLYLVPPENSAFDKFRLETGIPILINTKTHPYKDTEIIEWDTRCRKAQAFYSSTLPEKRIQTLADLIETYPITHCIINSTAALPAGFPGRQVYRDPHYTILKISREKTGESG</sequence>
<evidence type="ECO:0000313" key="3">
    <source>
        <dbReference type="EMBL" id="PWW81588.1"/>
    </source>
</evidence>
<feature type="domain" description="DUF6798" evidence="2">
    <location>
        <begin position="381"/>
        <end position="440"/>
    </location>
</feature>
<feature type="transmembrane region" description="Helical" evidence="1">
    <location>
        <begin position="72"/>
        <end position="95"/>
    </location>
</feature>
<keyword evidence="4" id="KW-1185">Reference proteome</keyword>
<protein>
    <recommendedName>
        <fullName evidence="2">DUF6798 domain-containing protein</fullName>
    </recommendedName>
</protein>
<reference evidence="4" key="1">
    <citation type="submission" date="2017-10" db="EMBL/GenBank/DDBJ databases">
        <authorList>
            <person name="Gaisin V.A."/>
            <person name="Rysina M.S."/>
            <person name="Grouzdev D.S."/>
        </authorList>
    </citation>
    <scope>NUCLEOTIDE SEQUENCE [LARGE SCALE GENOMIC DNA]</scope>
    <source>
        <strain evidence="4">V1</strain>
    </source>
</reference>
<comment type="caution">
    <text evidence="3">The sequence shown here is derived from an EMBL/GenBank/DDBJ whole genome shotgun (WGS) entry which is preliminary data.</text>
</comment>
<feature type="transmembrane region" description="Helical" evidence="1">
    <location>
        <begin position="345"/>
        <end position="362"/>
    </location>
</feature>
<proteinExistence type="predicted"/>